<proteinExistence type="predicted"/>
<sequence length="209" mass="23888">ESWPDSGEQGRWAIMELLVSSLSEAVLQRNAQHVAAVYAGVAEDAPPPALLELRIHLRKRSLEEPRDGEQGQASNSQMARKQRLEEEKQSAKRDNGKQTSEREQQAWENQEEQHSKEQSDAAVKNKEGQRTTEGDTEETGADTEGEVEQCRRQYEEMQQEEEIMNIAMYEAYEEQMAVEAEEAWERDHPNYNVDYRAATALDEEDSGES</sequence>
<keyword evidence="3" id="KW-1185">Reference proteome</keyword>
<protein>
    <submittedName>
        <fullName evidence="2">Uncharacterized protein</fullName>
    </submittedName>
</protein>
<dbReference type="EMBL" id="CAJNIZ010000175">
    <property type="protein sequence ID" value="CAE7155343.1"/>
    <property type="molecule type" value="Genomic_DNA"/>
</dbReference>
<evidence type="ECO:0000256" key="1">
    <source>
        <dbReference type="SAM" id="MobiDB-lite"/>
    </source>
</evidence>
<dbReference type="AlphaFoldDB" id="A0A812IQ30"/>
<dbReference type="Proteomes" id="UP000649617">
    <property type="component" value="Unassembled WGS sequence"/>
</dbReference>
<feature type="region of interest" description="Disordered" evidence="1">
    <location>
        <begin position="61"/>
        <end position="150"/>
    </location>
</feature>
<name>A0A812IQ30_SYMPI</name>
<evidence type="ECO:0000313" key="3">
    <source>
        <dbReference type="Proteomes" id="UP000649617"/>
    </source>
</evidence>
<organism evidence="2 3">
    <name type="scientific">Symbiodinium pilosum</name>
    <name type="common">Dinoflagellate</name>
    <dbReference type="NCBI Taxonomy" id="2952"/>
    <lineage>
        <taxon>Eukaryota</taxon>
        <taxon>Sar</taxon>
        <taxon>Alveolata</taxon>
        <taxon>Dinophyceae</taxon>
        <taxon>Suessiales</taxon>
        <taxon>Symbiodiniaceae</taxon>
        <taxon>Symbiodinium</taxon>
    </lineage>
</organism>
<feature type="compositionally biased region" description="Acidic residues" evidence="1">
    <location>
        <begin position="134"/>
        <end position="147"/>
    </location>
</feature>
<reference evidence="2" key="1">
    <citation type="submission" date="2021-02" db="EMBL/GenBank/DDBJ databases">
        <authorList>
            <person name="Dougan E. K."/>
            <person name="Rhodes N."/>
            <person name="Thang M."/>
            <person name="Chan C."/>
        </authorList>
    </citation>
    <scope>NUCLEOTIDE SEQUENCE</scope>
</reference>
<evidence type="ECO:0000313" key="2">
    <source>
        <dbReference type="EMBL" id="CAE7155343.1"/>
    </source>
</evidence>
<accession>A0A812IQ30</accession>
<comment type="caution">
    <text evidence="2">The sequence shown here is derived from an EMBL/GenBank/DDBJ whole genome shotgun (WGS) entry which is preliminary data.</text>
</comment>
<feature type="non-terminal residue" evidence="2">
    <location>
        <position position="1"/>
    </location>
</feature>
<feature type="compositionally biased region" description="Basic and acidic residues" evidence="1">
    <location>
        <begin position="82"/>
        <end position="133"/>
    </location>
</feature>
<gene>
    <name evidence="2" type="ORF">SPIL2461_LOCUS322</name>
</gene>